<feature type="compositionally biased region" description="Low complexity" evidence="1">
    <location>
        <begin position="233"/>
        <end position="245"/>
    </location>
</feature>
<feature type="compositionally biased region" description="Basic residues" evidence="1">
    <location>
        <begin position="343"/>
        <end position="353"/>
    </location>
</feature>
<reference evidence="2" key="1">
    <citation type="journal article" date="2018" name="PLoS Negl. Trop. Dis.">
        <title>Sialome diversity of ticks revealed by RNAseq of single tick salivary glands.</title>
        <authorList>
            <person name="Perner J."/>
            <person name="Kropackova S."/>
            <person name="Kopacek P."/>
            <person name="Ribeiro J.M."/>
        </authorList>
    </citation>
    <scope>NUCLEOTIDE SEQUENCE</scope>
    <source>
        <strain evidence="2">Siblings of single egg batch collected in Ceske Budejovice</strain>
        <tissue evidence="2">Salivary glands</tissue>
    </source>
</reference>
<feature type="region of interest" description="Disordered" evidence="1">
    <location>
        <begin position="270"/>
        <end position="353"/>
    </location>
</feature>
<feature type="compositionally biased region" description="Polar residues" evidence="1">
    <location>
        <begin position="320"/>
        <end position="331"/>
    </location>
</feature>
<evidence type="ECO:0000256" key="1">
    <source>
        <dbReference type="SAM" id="MobiDB-lite"/>
    </source>
</evidence>
<sequence length="353" mass="38388">IPSGEAMNRSLVLHADTRGRPYRVEDFVRPLNQVGVREEVEGLGAFQMGHVWLLKLHTAAAKEKLLATGQLQVKDRLCLVIDPNKREFKVKVHWVAFDVPVDTIRRAFEAYGEVKGVTREKWKVEGLSDVDTTTLVVRLVLRDGMTPESLPHQLRFLGGTVLVVVPGRAPVCLRCRHSGHIRRESRVPRCEECRAFGHDARDYVRSYARAVDSHTADNTGMSHVMDEAEAEEAASPTAIAPSPTERQTTGVDASTAQCVAQAQALTTPTALGDGLSGESASEVKVTAQEAPAASNWTKASEGEDAGEMDFEAKAAKRPFNETTVTTDTAGSRSEPGLHEAASKRKCRRGGRGG</sequence>
<organism evidence="2">
    <name type="scientific">Ixodes ricinus</name>
    <name type="common">Common tick</name>
    <name type="synonym">Acarus ricinus</name>
    <dbReference type="NCBI Taxonomy" id="34613"/>
    <lineage>
        <taxon>Eukaryota</taxon>
        <taxon>Metazoa</taxon>
        <taxon>Ecdysozoa</taxon>
        <taxon>Arthropoda</taxon>
        <taxon>Chelicerata</taxon>
        <taxon>Arachnida</taxon>
        <taxon>Acari</taxon>
        <taxon>Parasitiformes</taxon>
        <taxon>Ixodida</taxon>
        <taxon>Ixodoidea</taxon>
        <taxon>Ixodidae</taxon>
        <taxon>Ixodinae</taxon>
        <taxon>Ixodes</taxon>
    </lineage>
</organism>
<feature type="region of interest" description="Disordered" evidence="1">
    <location>
        <begin position="228"/>
        <end position="254"/>
    </location>
</feature>
<dbReference type="EMBL" id="GEGO01007493">
    <property type="protein sequence ID" value="JAR87911.1"/>
    <property type="molecule type" value="Transcribed_RNA"/>
</dbReference>
<proteinExistence type="predicted"/>
<dbReference type="AlphaFoldDB" id="A0A147BAX0"/>
<feature type="non-terminal residue" evidence="2">
    <location>
        <position position="1"/>
    </location>
</feature>
<accession>A0A147BAX0</accession>
<protein>
    <submittedName>
        <fullName evidence="2">Uncharacterized protein</fullName>
    </submittedName>
</protein>
<evidence type="ECO:0000313" key="2">
    <source>
        <dbReference type="EMBL" id="JAR87911.1"/>
    </source>
</evidence>
<name>A0A147BAX0_IXORI</name>